<evidence type="ECO:0000256" key="3">
    <source>
        <dbReference type="ARBA" id="ARBA00022547"/>
    </source>
</evidence>
<reference evidence="15 16" key="1">
    <citation type="submission" date="2014-09" db="EMBL/GenBank/DDBJ databases">
        <title>Using Illumina technology Improving SMRT sequencing Genome Assembly by RASTools.</title>
        <authorList>
            <person name="Zhou Y."/>
            <person name="Ma T."/>
            <person name="Liu T."/>
        </authorList>
    </citation>
    <scope>NUCLEOTIDE SEQUENCE [LARGE SCALE GENOMIC DNA]</scope>
    <source>
        <strain evidence="15 16">ATCC 55669</strain>
    </source>
</reference>
<dbReference type="AlphaFoldDB" id="A0A097EGH4"/>
<evidence type="ECO:0000256" key="2">
    <source>
        <dbReference type="ARBA" id="ARBA00022448"/>
    </source>
</evidence>
<dbReference type="GO" id="GO:0045259">
    <property type="term" value="C:proton-transporting ATP synthase complex"/>
    <property type="evidence" value="ECO:0007669"/>
    <property type="project" value="UniProtKB-KW"/>
</dbReference>
<comment type="subcellular location">
    <subcellularLocation>
        <location evidence="13">Cell membrane</location>
        <topology evidence="13">Single-pass membrane protein</topology>
    </subcellularLocation>
    <subcellularLocation>
        <location evidence="12">Endomembrane system</location>
        <topology evidence="12">Single-pass membrane protein</topology>
    </subcellularLocation>
</comment>
<dbReference type="GO" id="GO:0012505">
    <property type="term" value="C:endomembrane system"/>
    <property type="evidence" value="ECO:0007669"/>
    <property type="project" value="UniProtKB-SubCell"/>
</dbReference>
<dbReference type="RefSeq" id="WP_038662557.1">
    <property type="nucleotide sequence ID" value="NZ_CP009571.1"/>
</dbReference>
<keyword evidence="8 13" id="KW-0472">Membrane</keyword>
<evidence type="ECO:0000313" key="16">
    <source>
        <dbReference type="Proteomes" id="UP000033200"/>
    </source>
</evidence>
<comment type="similarity">
    <text evidence="1 13 14">Belongs to the ATPase B chain family.</text>
</comment>
<dbReference type="GO" id="GO:0005886">
    <property type="term" value="C:plasma membrane"/>
    <property type="evidence" value="ECO:0007669"/>
    <property type="project" value="UniProtKB-SubCell"/>
</dbReference>
<keyword evidence="2 13" id="KW-0813">Transport</keyword>
<evidence type="ECO:0000256" key="7">
    <source>
        <dbReference type="ARBA" id="ARBA00023065"/>
    </source>
</evidence>
<evidence type="ECO:0000256" key="14">
    <source>
        <dbReference type="RuleBase" id="RU003848"/>
    </source>
</evidence>
<keyword evidence="6 13" id="KW-1133">Transmembrane helix</keyword>
<dbReference type="HOGENOM" id="CLU_079215_1_2_5"/>
<dbReference type="STRING" id="1549858.MC45_10065"/>
<gene>
    <name evidence="13" type="primary">atpF</name>
    <name evidence="15" type="ORF">MC45_10065</name>
</gene>
<dbReference type="HAMAP" id="MF_01398">
    <property type="entry name" value="ATP_synth_b_bprime"/>
    <property type="match status" value="1"/>
</dbReference>
<comment type="function">
    <text evidence="11">Component of the F(0) channel, it forms part of the peripheral stalk, linking F(1) to F(0). The b'-subunit is a diverged and duplicated form of b found in plants and photosynthetic bacteria.</text>
</comment>
<evidence type="ECO:0000256" key="10">
    <source>
        <dbReference type="ARBA" id="ARBA00025198"/>
    </source>
</evidence>
<evidence type="ECO:0000256" key="1">
    <source>
        <dbReference type="ARBA" id="ARBA00005513"/>
    </source>
</evidence>
<evidence type="ECO:0000256" key="9">
    <source>
        <dbReference type="ARBA" id="ARBA00023310"/>
    </source>
</evidence>
<dbReference type="eggNOG" id="COG0711">
    <property type="taxonomic scope" value="Bacteria"/>
</dbReference>
<feature type="transmembrane region" description="Helical" evidence="13">
    <location>
        <begin position="6"/>
        <end position="29"/>
    </location>
</feature>
<name>A0A097EGH4_9SPHN</name>
<protein>
    <recommendedName>
        <fullName evidence="13">ATP synthase subunit b</fullName>
    </recommendedName>
    <alternativeName>
        <fullName evidence="13">ATP synthase F(0) sector subunit b</fullName>
    </alternativeName>
    <alternativeName>
        <fullName evidence="13">ATPase subunit I</fullName>
    </alternativeName>
    <alternativeName>
        <fullName evidence="13">F-type ATPase subunit b</fullName>
        <shortName evidence="13">F-ATPase subunit b</shortName>
    </alternativeName>
</protein>
<dbReference type="InterPro" id="IPR050059">
    <property type="entry name" value="ATP_synthase_B_chain"/>
</dbReference>
<evidence type="ECO:0000256" key="4">
    <source>
        <dbReference type="ARBA" id="ARBA00022692"/>
    </source>
</evidence>
<evidence type="ECO:0000256" key="8">
    <source>
        <dbReference type="ARBA" id="ARBA00023136"/>
    </source>
</evidence>
<keyword evidence="5 13" id="KW-0375">Hydrogen ion transport</keyword>
<dbReference type="GO" id="GO:0046933">
    <property type="term" value="F:proton-transporting ATP synthase activity, rotational mechanism"/>
    <property type="evidence" value="ECO:0007669"/>
    <property type="project" value="UniProtKB-UniRule"/>
</dbReference>
<dbReference type="EMBL" id="CP009571">
    <property type="protein sequence ID" value="AIT06658.1"/>
    <property type="molecule type" value="Genomic_DNA"/>
</dbReference>
<evidence type="ECO:0000313" key="15">
    <source>
        <dbReference type="EMBL" id="AIT06658.1"/>
    </source>
</evidence>
<dbReference type="PANTHER" id="PTHR33445">
    <property type="entry name" value="ATP SYNTHASE SUBUNIT B', CHLOROPLASTIC"/>
    <property type="match status" value="1"/>
</dbReference>
<evidence type="ECO:0000256" key="13">
    <source>
        <dbReference type="HAMAP-Rule" id="MF_01398"/>
    </source>
</evidence>
<proteinExistence type="inferred from homology"/>
<evidence type="ECO:0000256" key="6">
    <source>
        <dbReference type="ARBA" id="ARBA00022989"/>
    </source>
</evidence>
<dbReference type="Pfam" id="PF00430">
    <property type="entry name" value="ATP-synt_B"/>
    <property type="match status" value="1"/>
</dbReference>
<keyword evidence="4 13" id="KW-0812">Transmembrane</keyword>
<keyword evidence="3 13" id="KW-0138">CF(0)</keyword>
<accession>A0A097EGH4</accession>
<keyword evidence="13" id="KW-1003">Cell membrane</keyword>
<keyword evidence="9 13" id="KW-0066">ATP synthesis</keyword>
<comment type="function">
    <text evidence="10 13">F(1)F(0) ATP synthase produces ATP from ADP in the presence of a proton or sodium gradient. F-type ATPases consist of two structural domains, F(1) containing the extramembraneous catalytic core and F(0) containing the membrane proton channel, linked together by a central stalk and a peripheral stalk. During catalysis, ATP synthesis in the catalytic domain of F(1) is coupled via a rotary mechanism of the central stalk subunits to proton translocation.</text>
</comment>
<sequence>MPQISQIAATYASQIFWLLVTFGILYFGIGKMMVPRVIATVDAREGQIAADLAAAEQARLAADQVEAAWRLKMDEARAAALAETSAAKAQAAKAAESQIRSADAELAERLAHHDLAVGNAKAQAMLNLQSVAADVAQELVAKVSGLTVSIDAAADAVRRSNAHG</sequence>
<dbReference type="Proteomes" id="UP000033200">
    <property type="component" value="Chromosome"/>
</dbReference>
<comment type="subunit">
    <text evidence="13">F-type ATPases have 2 components, F(1) - the catalytic core - and F(0) - the membrane proton channel. F(1) has five subunits: alpha(3), beta(3), gamma(1), delta(1), epsilon(1). F(0) has three main subunits: a(1), b(2) and c(10-14). The alpha and beta chains form an alternating ring which encloses part of the gamma chain. F(1) is attached to F(0) by a central stalk formed by the gamma and epsilon chains, while a peripheral stalk is formed by the delta and b chains.</text>
</comment>
<dbReference type="KEGG" id="stax:MC45_10065"/>
<keyword evidence="16" id="KW-1185">Reference proteome</keyword>
<evidence type="ECO:0000256" key="11">
    <source>
        <dbReference type="ARBA" id="ARBA00025614"/>
    </source>
</evidence>
<keyword evidence="7 13" id="KW-0406">Ion transport</keyword>
<evidence type="ECO:0000256" key="5">
    <source>
        <dbReference type="ARBA" id="ARBA00022781"/>
    </source>
</evidence>
<organism evidence="15 16">
    <name type="scientific">Sphingomonas taxi</name>
    <dbReference type="NCBI Taxonomy" id="1549858"/>
    <lineage>
        <taxon>Bacteria</taxon>
        <taxon>Pseudomonadati</taxon>
        <taxon>Pseudomonadota</taxon>
        <taxon>Alphaproteobacteria</taxon>
        <taxon>Sphingomonadales</taxon>
        <taxon>Sphingomonadaceae</taxon>
        <taxon>Sphingomonas</taxon>
    </lineage>
</organism>
<dbReference type="InterPro" id="IPR002146">
    <property type="entry name" value="ATP_synth_b/b'su_bac/chlpt"/>
</dbReference>
<dbReference type="PANTHER" id="PTHR33445:SF1">
    <property type="entry name" value="ATP SYNTHASE SUBUNIT B"/>
    <property type="match status" value="1"/>
</dbReference>
<dbReference type="GO" id="GO:0046961">
    <property type="term" value="F:proton-transporting ATPase activity, rotational mechanism"/>
    <property type="evidence" value="ECO:0007669"/>
    <property type="project" value="TreeGrafter"/>
</dbReference>
<evidence type="ECO:0000256" key="12">
    <source>
        <dbReference type="ARBA" id="ARBA00037847"/>
    </source>
</evidence>